<proteinExistence type="predicted"/>
<keyword evidence="1" id="KW-0732">Signal</keyword>
<reference evidence="2" key="1">
    <citation type="submission" date="2017-02" db="UniProtKB">
        <authorList>
            <consortium name="WormBaseParasite"/>
        </authorList>
    </citation>
    <scope>IDENTIFICATION</scope>
</reference>
<accession>A0A0N4WHE4</accession>
<organism evidence="2">
    <name type="scientific">Haemonchus placei</name>
    <name type="common">Barber's pole worm</name>
    <dbReference type="NCBI Taxonomy" id="6290"/>
    <lineage>
        <taxon>Eukaryota</taxon>
        <taxon>Metazoa</taxon>
        <taxon>Ecdysozoa</taxon>
        <taxon>Nematoda</taxon>
        <taxon>Chromadorea</taxon>
        <taxon>Rhabditida</taxon>
        <taxon>Rhabditina</taxon>
        <taxon>Rhabditomorpha</taxon>
        <taxon>Strongyloidea</taxon>
        <taxon>Trichostrongylidae</taxon>
        <taxon>Haemonchus</taxon>
    </lineage>
</organism>
<evidence type="ECO:0000256" key="1">
    <source>
        <dbReference type="SAM" id="SignalP"/>
    </source>
</evidence>
<feature type="signal peptide" evidence="1">
    <location>
        <begin position="1"/>
        <end position="17"/>
    </location>
</feature>
<feature type="chain" id="PRO_5005888391" evidence="1">
    <location>
        <begin position="18"/>
        <end position="235"/>
    </location>
</feature>
<protein>
    <submittedName>
        <fullName evidence="2">Secreted protein</fullName>
    </submittedName>
</protein>
<dbReference type="WBParaSite" id="HPLM_0001030101-mRNA-1">
    <property type="protein sequence ID" value="HPLM_0001030101-mRNA-1"/>
    <property type="gene ID" value="HPLM_0001030101"/>
</dbReference>
<name>A0A0N4WHE4_HAEPC</name>
<sequence>LLSVNSWILSLFVLCCACSFRNSWRQNQVQLSNNGQQTAITIDNDVFGAKDQKEYCGRSQWGSGIGKLSEAHGVALCPLGKLFGPVNFRPHGQATPFRELTGLGSPRNGQVRADSVRCSSTIIILRRPATTPFFDALARTFDFLVAGPSSQAAILRRPSTFDSSWTSHHWTSIFFWNHLIRSTTTDVLLSGGWTVATFILSKRRSWKDETPGREWCVPVRVSQYQDEDGRRTICS</sequence>
<evidence type="ECO:0000313" key="2">
    <source>
        <dbReference type="WBParaSite" id="HPLM_0001030101-mRNA-1"/>
    </source>
</evidence>
<dbReference type="AlphaFoldDB" id="A0A0N4WHE4"/>